<comment type="caution">
    <text evidence="2">The sequence shown here is derived from an EMBL/GenBank/DDBJ whole genome shotgun (WGS) entry which is preliminary data.</text>
</comment>
<gene>
    <name evidence="2" type="ORF">Slati_2741800</name>
</gene>
<dbReference type="AlphaFoldDB" id="A0AAW2VYV8"/>
<feature type="compositionally biased region" description="Basic and acidic residues" evidence="1">
    <location>
        <begin position="70"/>
        <end position="80"/>
    </location>
</feature>
<dbReference type="EMBL" id="JACGWN010000009">
    <property type="protein sequence ID" value="KAL0434075.1"/>
    <property type="molecule type" value="Genomic_DNA"/>
</dbReference>
<feature type="compositionally biased region" description="Polar residues" evidence="1">
    <location>
        <begin position="39"/>
        <end position="58"/>
    </location>
</feature>
<sequence>MTTNFINHKDTDVSTFLNTGTLARTLSIGLGKLKMDSPKTLSSLTRTTPITHTPSHAQPLTADGADEDDPSARVETRDDNVENESPNVDSLARLKSEFNITEFLALANRVIDDGDTDALTAISDLKNRWVAKFGGDTVDAPPFALGSYSTAYTVPPCDRPARPAIRVPRLPSPDRMAAILSWGNEPSPQPLLTLPPK</sequence>
<reference evidence="2" key="1">
    <citation type="submission" date="2020-06" db="EMBL/GenBank/DDBJ databases">
        <authorList>
            <person name="Li T."/>
            <person name="Hu X."/>
            <person name="Zhang T."/>
            <person name="Song X."/>
            <person name="Zhang H."/>
            <person name="Dai N."/>
            <person name="Sheng W."/>
            <person name="Hou X."/>
            <person name="Wei L."/>
        </authorList>
    </citation>
    <scope>NUCLEOTIDE SEQUENCE</scope>
    <source>
        <strain evidence="2">KEN1</strain>
        <tissue evidence="2">Leaf</tissue>
    </source>
</reference>
<feature type="region of interest" description="Disordered" evidence="1">
    <location>
        <begin position="38"/>
        <end position="88"/>
    </location>
</feature>
<proteinExistence type="predicted"/>
<accession>A0AAW2VYV8</accession>
<reference evidence="2" key="2">
    <citation type="journal article" date="2024" name="Plant">
        <title>Genomic evolution and insights into agronomic trait innovations of Sesamum species.</title>
        <authorList>
            <person name="Miao H."/>
            <person name="Wang L."/>
            <person name="Qu L."/>
            <person name="Liu H."/>
            <person name="Sun Y."/>
            <person name="Le M."/>
            <person name="Wang Q."/>
            <person name="Wei S."/>
            <person name="Zheng Y."/>
            <person name="Lin W."/>
            <person name="Duan Y."/>
            <person name="Cao H."/>
            <person name="Xiong S."/>
            <person name="Wang X."/>
            <person name="Wei L."/>
            <person name="Li C."/>
            <person name="Ma Q."/>
            <person name="Ju M."/>
            <person name="Zhao R."/>
            <person name="Li G."/>
            <person name="Mu C."/>
            <person name="Tian Q."/>
            <person name="Mei H."/>
            <person name="Zhang T."/>
            <person name="Gao T."/>
            <person name="Zhang H."/>
        </authorList>
    </citation>
    <scope>NUCLEOTIDE SEQUENCE</scope>
    <source>
        <strain evidence="2">KEN1</strain>
    </source>
</reference>
<protein>
    <submittedName>
        <fullName evidence="2">Uncharacterized protein</fullName>
    </submittedName>
</protein>
<evidence type="ECO:0000256" key="1">
    <source>
        <dbReference type="SAM" id="MobiDB-lite"/>
    </source>
</evidence>
<evidence type="ECO:0000313" key="2">
    <source>
        <dbReference type="EMBL" id="KAL0434075.1"/>
    </source>
</evidence>
<name>A0AAW2VYV8_9LAMI</name>
<organism evidence="2">
    <name type="scientific">Sesamum latifolium</name>
    <dbReference type="NCBI Taxonomy" id="2727402"/>
    <lineage>
        <taxon>Eukaryota</taxon>
        <taxon>Viridiplantae</taxon>
        <taxon>Streptophyta</taxon>
        <taxon>Embryophyta</taxon>
        <taxon>Tracheophyta</taxon>
        <taxon>Spermatophyta</taxon>
        <taxon>Magnoliopsida</taxon>
        <taxon>eudicotyledons</taxon>
        <taxon>Gunneridae</taxon>
        <taxon>Pentapetalae</taxon>
        <taxon>asterids</taxon>
        <taxon>lamiids</taxon>
        <taxon>Lamiales</taxon>
        <taxon>Pedaliaceae</taxon>
        <taxon>Sesamum</taxon>
    </lineage>
</organism>